<dbReference type="OMA" id="ANSGMEW"/>
<evidence type="ECO:0000313" key="11">
    <source>
        <dbReference type="EMBL" id="GBG61513.1"/>
    </source>
</evidence>
<evidence type="ECO:0000256" key="2">
    <source>
        <dbReference type="ARBA" id="ARBA00004678"/>
    </source>
</evidence>
<dbReference type="PANTHER" id="PTHR19372:SF7">
    <property type="entry name" value="SULFITE OXIDASE, MITOCHONDRIAL"/>
    <property type="match status" value="1"/>
</dbReference>
<dbReference type="EC" id="1.8.3.1" evidence="4"/>
<feature type="domain" description="Oxidoreductase molybdopterin-binding" evidence="9">
    <location>
        <begin position="54"/>
        <end position="236"/>
    </location>
</feature>
<comment type="cofactor">
    <cofactor evidence="1">
        <name>Mo-molybdopterin</name>
        <dbReference type="ChEBI" id="CHEBI:71302"/>
    </cofactor>
</comment>
<reference evidence="11 12" key="1">
    <citation type="journal article" date="2018" name="Cell">
        <title>The Chara Genome: Secondary Complexity and Implications for Plant Terrestrialization.</title>
        <authorList>
            <person name="Nishiyama T."/>
            <person name="Sakayama H."/>
            <person name="Vries J.D."/>
            <person name="Buschmann H."/>
            <person name="Saint-Marcoux D."/>
            <person name="Ullrich K.K."/>
            <person name="Haas F.B."/>
            <person name="Vanderstraeten L."/>
            <person name="Becker D."/>
            <person name="Lang D."/>
            <person name="Vosolsobe S."/>
            <person name="Rombauts S."/>
            <person name="Wilhelmsson P.K.I."/>
            <person name="Janitza P."/>
            <person name="Kern R."/>
            <person name="Heyl A."/>
            <person name="Rumpler F."/>
            <person name="Villalobos L.I.A.C."/>
            <person name="Clay J.M."/>
            <person name="Skokan R."/>
            <person name="Toyoda A."/>
            <person name="Suzuki Y."/>
            <person name="Kagoshima H."/>
            <person name="Schijlen E."/>
            <person name="Tajeshwar N."/>
            <person name="Catarino B."/>
            <person name="Hetherington A.J."/>
            <person name="Saltykova A."/>
            <person name="Bonnot C."/>
            <person name="Breuninger H."/>
            <person name="Symeonidi A."/>
            <person name="Radhakrishnan G.V."/>
            <person name="Van Nieuwerburgh F."/>
            <person name="Deforce D."/>
            <person name="Chang C."/>
            <person name="Karol K.G."/>
            <person name="Hedrich R."/>
            <person name="Ulvskov P."/>
            <person name="Glockner G."/>
            <person name="Delwiche C.F."/>
            <person name="Petrasek J."/>
            <person name="Van de Peer Y."/>
            <person name="Friml J."/>
            <person name="Beilby M."/>
            <person name="Dolan L."/>
            <person name="Kohara Y."/>
            <person name="Sugano S."/>
            <person name="Fujiyama A."/>
            <person name="Delaux P.-M."/>
            <person name="Quint M."/>
            <person name="TheiBen G."/>
            <person name="Hagemann M."/>
            <person name="Harholt J."/>
            <person name="Dunand C."/>
            <person name="Zachgo S."/>
            <person name="Langdale J."/>
            <person name="Maumus F."/>
            <person name="Straeten D.V.D."/>
            <person name="Gould S.B."/>
            <person name="Rensing S.A."/>
        </authorList>
    </citation>
    <scope>NUCLEOTIDE SEQUENCE [LARGE SCALE GENOMIC DNA]</scope>
    <source>
        <strain evidence="11 12">S276</strain>
    </source>
</reference>
<feature type="domain" description="Moybdenum cofactor oxidoreductase dimerisation" evidence="10">
    <location>
        <begin position="260"/>
        <end position="391"/>
    </location>
</feature>
<comment type="pathway">
    <text evidence="2">Sulfur metabolism.</text>
</comment>
<dbReference type="PANTHER" id="PTHR19372">
    <property type="entry name" value="SULFITE REDUCTASE"/>
    <property type="match status" value="1"/>
</dbReference>
<keyword evidence="6" id="KW-0479">Metal-binding</keyword>
<evidence type="ECO:0000256" key="5">
    <source>
        <dbReference type="ARBA" id="ARBA00022505"/>
    </source>
</evidence>
<evidence type="ECO:0000256" key="1">
    <source>
        <dbReference type="ARBA" id="ARBA00001924"/>
    </source>
</evidence>
<evidence type="ECO:0000256" key="8">
    <source>
        <dbReference type="ARBA" id="ARBA00070338"/>
    </source>
</evidence>
<dbReference type="AlphaFoldDB" id="A0A388JUT0"/>
<gene>
    <name evidence="11" type="ORF">CBR_g21855</name>
</gene>
<keyword evidence="12" id="KW-1185">Reference proteome</keyword>
<dbReference type="GO" id="GO:0020037">
    <property type="term" value="F:heme binding"/>
    <property type="evidence" value="ECO:0007669"/>
    <property type="project" value="TreeGrafter"/>
</dbReference>
<dbReference type="SUPFAM" id="SSF56524">
    <property type="entry name" value="Oxidoreductase molybdopterin-binding domain"/>
    <property type="match status" value="1"/>
</dbReference>
<evidence type="ECO:0000259" key="10">
    <source>
        <dbReference type="Pfam" id="PF03404"/>
    </source>
</evidence>
<organism evidence="11 12">
    <name type="scientific">Chara braunii</name>
    <name type="common">Braun's stonewort</name>
    <dbReference type="NCBI Taxonomy" id="69332"/>
    <lineage>
        <taxon>Eukaryota</taxon>
        <taxon>Viridiplantae</taxon>
        <taxon>Streptophyta</taxon>
        <taxon>Charophyceae</taxon>
        <taxon>Charales</taxon>
        <taxon>Characeae</taxon>
        <taxon>Chara</taxon>
    </lineage>
</organism>
<dbReference type="GO" id="GO:0005777">
    <property type="term" value="C:peroxisome"/>
    <property type="evidence" value="ECO:0007669"/>
    <property type="project" value="EnsemblPlants"/>
</dbReference>
<sequence>MEPPLYGPKTYDAEPARDPRLVVNSKEPFNAETPPKELVQAFITPSHLFYKRNHGPIPVLNDAERFHLIVDGLVTKPLSLSLDDLKRLPKNSVAVTLQCAGNRRTALNEVKTVKGVGWGLGAVGTAIWGGVFLHRVLELAGIRPGTKCSAAGGRHVEFESVDRCKEEKGGPYRASITLAKACSEDGDVLLAYEMNGEVLPADHGYPLRVVVPGVIGARSVKWLSRVTVRSDESQGFFQQRDYKMFPPSVDWDNIDWGTRQPIMEYPVQCAVCTPAEGQCIRTGSQVTIKGYAMAGGGRSIERIDVSIDDGNSWTEARRLPPSVPETIGKECGEVSAKWCWVLWELDVRLTTPCVIVAKAVDDSANTMPESMSSIWNLRGVLNNSWHRVRVDGTAEFNARL</sequence>
<dbReference type="PRINTS" id="PR00407">
    <property type="entry name" value="EUMOPTERIN"/>
</dbReference>
<dbReference type="STRING" id="69332.A0A388JUT0"/>
<dbReference type="GO" id="GO:0043546">
    <property type="term" value="F:molybdopterin cofactor binding"/>
    <property type="evidence" value="ECO:0007669"/>
    <property type="project" value="TreeGrafter"/>
</dbReference>
<evidence type="ECO:0000256" key="3">
    <source>
        <dbReference type="ARBA" id="ARBA00004971"/>
    </source>
</evidence>
<comment type="pathway">
    <text evidence="3">Energy metabolism; sulfur metabolism.</text>
</comment>
<dbReference type="GO" id="GO:0015994">
    <property type="term" value="P:chlorophyll metabolic process"/>
    <property type="evidence" value="ECO:0007669"/>
    <property type="project" value="EnsemblPlants"/>
</dbReference>
<dbReference type="GO" id="GO:0005739">
    <property type="term" value="C:mitochondrion"/>
    <property type="evidence" value="ECO:0007669"/>
    <property type="project" value="TreeGrafter"/>
</dbReference>
<dbReference type="Gene3D" id="3.90.420.10">
    <property type="entry name" value="Oxidoreductase, molybdopterin-binding domain"/>
    <property type="match status" value="1"/>
</dbReference>
<dbReference type="InterPro" id="IPR000572">
    <property type="entry name" value="OxRdtase_Mopterin-bd_dom"/>
</dbReference>
<accession>A0A388JUT0</accession>
<keyword evidence="7" id="KW-0560">Oxidoreductase</keyword>
<dbReference type="EMBL" id="BFEA01000020">
    <property type="protein sequence ID" value="GBG61513.1"/>
    <property type="molecule type" value="Genomic_DNA"/>
</dbReference>
<dbReference type="OrthoDB" id="10051395at2759"/>
<evidence type="ECO:0000256" key="7">
    <source>
        <dbReference type="ARBA" id="ARBA00023002"/>
    </source>
</evidence>
<evidence type="ECO:0000256" key="6">
    <source>
        <dbReference type="ARBA" id="ARBA00022723"/>
    </source>
</evidence>
<protein>
    <recommendedName>
        <fullName evidence="8">Sulfite oxidase</fullName>
        <ecNumber evidence="4">1.8.3.1</ecNumber>
    </recommendedName>
</protein>
<proteinExistence type="predicted"/>
<dbReference type="Gramene" id="GBG61513">
    <property type="protein sequence ID" value="GBG61513"/>
    <property type="gene ID" value="CBR_g21855"/>
</dbReference>
<dbReference type="InterPro" id="IPR005066">
    <property type="entry name" value="MoCF_OxRdtse_dimer"/>
</dbReference>
<evidence type="ECO:0000313" key="12">
    <source>
        <dbReference type="Proteomes" id="UP000265515"/>
    </source>
</evidence>
<evidence type="ECO:0000259" key="9">
    <source>
        <dbReference type="Pfam" id="PF00174"/>
    </source>
</evidence>
<dbReference type="CDD" id="cd02111">
    <property type="entry name" value="eukary_SO_Moco"/>
    <property type="match status" value="1"/>
</dbReference>
<dbReference type="GO" id="GO:0010477">
    <property type="term" value="P:response to sulfur dioxide"/>
    <property type="evidence" value="ECO:0007669"/>
    <property type="project" value="EnsemblPlants"/>
</dbReference>
<dbReference type="InterPro" id="IPR014756">
    <property type="entry name" value="Ig_E-set"/>
</dbReference>
<dbReference type="Gene3D" id="2.60.40.650">
    <property type="match status" value="1"/>
</dbReference>
<dbReference type="Pfam" id="PF03404">
    <property type="entry name" value="Mo-co_dimer"/>
    <property type="match status" value="1"/>
</dbReference>
<dbReference type="GO" id="GO:0008482">
    <property type="term" value="F:sulfite oxidase activity"/>
    <property type="evidence" value="ECO:0007669"/>
    <property type="project" value="UniProtKB-EC"/>
</dbReference>
<dbReference type="GO" id="GO:0030151">
    <property type="term" value="F:molybdenum ion binding"/>
    <property type="evidence" value="ECO:0007669"/>
    <property type="project" value="InterPro"/>
</dbReference>
<dbReference type="SUPFAM" id="SSF81296">
    <property type="entry name" value="E set domains"/>
    <property type="match status" value="1"/>
</dbReference>
<name>A0A388JUT0_CHABU</name>
<dbReference type="InterPro" id="IPR036374">
    <property type="entry name" value="OxRdtase_Mopterin-bd_sf"/>
</dbReference>
<dbReference type="FunFam" id="2.60.40.650:FF:000002">
    <property type="entry name" value="sulfite oxidase"/>
    <property type="match status" value="1"/>
</dbReference>
<dbReference type="InterPro" id="IPR008335">
    <property type="entry name" value="Mopterin_OxRdtase_euk"/>
</dbReference>
<comment type="caution">
    <text evidence="11">The sequence shown here is derived from an EMBL/GenBank/DDBJ whole genome shotgun (WGS) entry which is preliminary data.</text>
</comment>
<dbReference type="Proteomes" id="UP000265515">
    <property type="component" value="Unassembled WGS sequence"/>
</dbReference>
<dbReference type="GO" id="GO:0006790">
    <property type="term" value="P:sulfur compound metabolic process"/>
    <property type="evidence" value="ECO:0007669"/>
    <property type="project" value="EnsemblPlants"/>
</dbReference>
<dbReference type="Pfam" id="PF00174">
    <property type="entry name" value="Oxidored_molyb"/>
    <property type="match status" value="1"/>
</dbReference>
<dbReference type="FunFam" id="3.90.420.10:FF:000004">
    <property type="entry name" value="Sulfite oxidase"/>
    <property type="match status" value="1"/>
</dbReference>
<keyword evidence="5" id="KW-0500">Molybdenum</keyword>
<evidence type="ECO:0000256" key="4">
    <source>
        <dbReference type="ARBA" id="ARBA00012505"/>
    </source>
</evidence>